<evidence type="ECO:0000256" key="3">
    <source>
        <dbReference type="ARBA" id="ARBA00022989"/>
    </source>
</evidence>
<proteinExistence type="predicted"/>
<gene>
    <name evidence="7" type="ORF">CM83_72490</name>
</gene>
<reference evidence="7" key="1">
    <citation type="journal article" date="2014" name="PLoS ONE">
        <title>Transcriptome-Based Identification of ABC Transporters in the Western Tarnished Plant Bug Lygus hesperus.</title>
        <authorList>
            <person name="Hull J.J."/>
            <person name="Chaney K."/>
            <person name="Geib S.M."/>
            <person name="Fabrick J.A."/>
            <person name="Brent C.S."/>
            <person name="Walsh D."/>
            <person name="Lavine L.C."/>
        </authorList>
    </citation>
    <scope>NUCLEOTIDE SEQUENCE</scope>
</reference>
<dbReference type="PANTHER" id="PTHR10037:SF62">
    <property type="entry name" value="SODIUM CHANNEL PROTEIN 60E"/>
    <property type="match status" value="1"/>
</dbReference>
<dbReference type="GO" id="GO:0001518">
    <property type="term" value="C:voltage-gated sodium channel complex"/>
    <property type="evidence" value="ECO:0007669"/>
    <property type="project" value="TreeGrafter"/>
</dbReference>
<dbReference type="AlphaFoldDB" id="A0A0A9YG52"/>
<keyword evidence="4 5" id="KW-0472">Membrane</keyword>
<organism evidence="7">
    <name type="scientific">Lygus hesperus</name>
    <name type="common">Western plant bug</name>
    <dbReference type="NCBI Taxonomy" id="30085"/>
    <lineage>
        <taxon>Eukaryota</taxon>
        <taxon>Metazoa</taxon>
        <taxon>Ecdysozoa</taxon>
        <taxon>Arthropoda</taxon>
        <taxon>Hexapoda</taxon>
        <taxon>Insecta</taxon>
        <taxon>Pterygota</taxon>
        <taxon>Neoptera</taxon>
        <taxon>Paraneoptera</taxon>
        <taxon>Hemiptera</taxon>
        <taxon>Heteroptera</taxon>
        <taxon>Panheteroptera</taxon>
        <taxon>Cimicomorpha</taxon>
        <taxon>Miridae</taxon>
        <taxon>Mirini</taxon>
        <taxon>Lygus</taxon>
    </lineage>
</organism>
<comment type="subcellular location">
    <subcellularLocation>
        <location evidence="1">Membrane</location>
        <topology evidence="1">Multi-pass membrane protein</topology>
    </subcellularLocation>
</comment>
<dbReference type="PANTHER" id="PTHR10037">
    <property type="entry name" value="VOLTAGE-GATED CATION CHANNEL CALCIUM AND SODIUM"/>
    <property type="match status" value="1"/>
</dbReference>
<sequence>MPFNINVLRLLRVSRVLATFHYAVPSSAMTLILLFVNIIKHSVPALISIGLIHALCVYVFAIVGLHVFGYIVPFPGGFYDTSFNNFQTFVNALVMTFRLSTL</sequence>
<keyword evidence="2 5" id="KW-0812">Transmembrane</keyword>
<accession>A0A0A9YG52</accession>
<name>A0A0A9YG52_LYGHE</name>
<evidence type="ECO:0000256" key="2">
    <source>
        <dbReference type="ARBA" id="ARBA00022692"/>
    </source>
</evidence>
<feature type="transmembrane region" description="Helical" evidence="5">
    <location>
        <begin position="20"/>
        <end position="39"/>
    </location>
</feature>
<dbReference type="InterPro" id="IPR005821">
    <property type="entry name" value="Ion_trans_dom"/>
</dbReference>
<dbReference type="EMBL" id="GBHO01015099">
    <property type="protein sequence ID" value="JAG28505.1"/>
    <property type="molecule type" value="Transcribed_RNA"/>
</dbReference>
<feature type="domain" description="Ion transport" evidence="6">
    <location>
        <begin position="3"/>
        <end position="101"/>
    </location>
</feature>
<evidence type="ECO:0000313" key="7">
    <source>
        <dbReference type="EMBL" id="JAG28505.1"/>
    </source>
</evidence>
<reference evidence="7" key="2">
    <citation type="submission" date="2014-07" db="EMBL/GenBank/DDBJ databases">
        <authorList>
            <person name="Hull J."/>
        </authorList>
    </citation>
    <scope>NUCLEOTIDE SEQUENCE</scope>
</reference>
<keyword evidence="3 5" id="KW-1133">Transmembrane helix</keyword>
<dbReference type="InterPro" id="IPR043203">
    <property type="entry name" value="VGCC_Ca_Na"/>
</dbReference>
<evidence type="ECO:0000256" key="5">
    <source>
        <dbReference type="SAM" id="Phobius"/>
    </source>
</evidence>
<dbReference type="SUPFAM" id="SSF81324">
    <property type="entry name" value="Voltage-gated potassium channels"/>
    <property type="match status" value="1"/>
</dbReference>
<evidence type="ECO:0000256" key="4">
    <source>
        <dbReference type="ARBA" id="ARBA00023136"/>
    </source>
</evidence>
<dbReference type="GO" id="GO:0005248">
    <property type="term" value="F:voltage-gated sodium channel activity"/>
    <property type="evidence" value="ECO:0007669"/>
    <property type="project" value="TreeGrafter"/>
</dbReference>
<protein>
    <submittedName>
        <fullName evidence="7">Voltage-dependent calcium channel type D subunit alpha-1</fullName>
    </submittedName>
</protein>
<dbReference type="Gene3D" id="1.10.287.70">
    <property type="match status" value="1"/>
</dbReference>
<feature type="transmembrane region" description="Helical" evidence="5">
    <location>
        <begin position="51"/>
        <end position="72"/>
    </location>
</feature>
<dbReference type="Pfam" id="PF00520">
    <property type="entry name" value="Ion_trans"/>
    <property type="match status" value="1"/>
</dbReference>
<evidence type="ECO:0000256" key="1">
    <source>
        <dbReference type="ARBA" id="ARBA00004141"/>
    </source>
</evidence>
<evidence type="ECO:0000259" key="6">
    <source>
        <dbReference type="Pfam" id="PF00520"/>
    </source>
</evidence>